<reference evidence="2" key="1">
    <citation type="journal article" date="2014" name="Front. Microbiol.">
        <title>High frequency of phylogenetically diverse reductive dehalogenase-homologous genes in deep subseafloor sedimentary metagenomes.</title>
        <authorList>
            <person name="Kawai M."/>
            <person name="Futagami T."/>
            <person name="Toyoda A."/>
            <person name="Takaki Y."/>
            <person name="Nishi S."/>
            <person name="Hori S."/>
            <person name="Arai W."/>
            <person name="Tsubouchi T."/>
            <person name="Morono Y."/>
            <person name="Uchiyama I."/>
            <person name="Ito T."/>
            <person name="Fujiyama A."/>
            <person name="Inagaki F."/>
            <person name="Takami H."/>
        </authorList>
    </citation>
    <scope>NUCLEOTIDE SEQUENCE</scope>
    <source>
        <strain evidence="2">Expedition CK06-06</strain>
    </source>
</reference>
<dbReference type="EMBL" id="BARS01044676">
    <property type="protein sequence ID" value="GAG38755.1"/>
    <property type="molecule type" value="Genomic_DNA"/>
</dbReference>
<feature type="non-terminal residue" evidence="2">
    <location>
        <position position="131"/>
    </location>
</feature>
<proteinExistence type="predicted"/>
<name>X0X6U5_9ZZZZ</name>
<dbReference type="AlphaFoldDB" id="X0X6U5"/>
<dbReference type="SUPFAM" id="SSF144010">
    <property type="entry name" value="CofE-like"/>
    <property type="match status" value="1"/>
</dbReference>
<accession>X0X6U5</accession>
<evidence type="ECO:0000313" key="2">
    <source>
        <dbReference type="EMBL" id="GAG38755.1"/>
    </source>
</evidence>
<feature type="domain" description="Coenzyme F420:L-glutamate ligase-like" evidence="1">
    <location>
        <begin position="11"/>
        <end position="129"/>
    </location>
</feature>
<gene>
    <name evidence="2" type="ORF">S01H1_67454</name>
</gene>
<sequence length="131" mass="14182">MTRTVGTIVRGIRAPMITEGDDIVEIVVNALLESSKSEEYKFSDRDVVGVTESVVARSQGNYVSVDDVANEVSDNFGGMLGVVFPILSRNRFSLILKGIARGSKYVHLLLSYPGDEVGNPLMDIDTMGELG</sequence>
<evidence type="ECO:0000259" key="1">
    <source>
        <dbReference type="Pfam" id="PF01996"/>
    </source>
</evidence>
<dbReference type="Pfam" id="PF01996">
    <property type="entry name" value="F420_ligase"/>
    <property type="match status" value="1"/>
</dbReference>
<organism evidence="2">
    <name type="scientific">marine sediment metagenome</name>
    <dbReference type="NCBI Taxonomy" id="412755"/>
    <lineage>
        <taxon>unclassified sequences</taxon>
        <taxon>metagenomes</taxon>
        <taxon>ecological metagenomes</taxon>
    </lineage>
</organism>
<protein>
    <recommendedName>
        <fullName evidence="1">Coenzyme F420:L-glutamate ligase-like domain-containing protein</fullName>
    </recommendedName>
</protein>
<dbReference type="InterPro" id="IPR002847">
    <property type="entry name" value="F420-0_gamma-glut_ligase-dom"/>
</dbReference>
<comment type="caution">
    <text evidence="2">The sequence shown here is derived from an EMBL/GenBank/DDBJ whole genome shotgun (WGS) entry which is preliminary data.</text>
</comment>
<dbReference type="Gene3D" id="3.30.1330.100">
    <property type="entry name" value="CofE-like"/>
    <property type="match status" value="1"/>
</dbReference>